<dbReference type="GO" id="GO:0030182">
    <property type="term" value="P:neuron differentiation"/>
    <property type="evidence" value="ECO:0007669"/>
    <property type="project" value="TreeGrafter"/>
</dbReference>
<dbReference type="InterPro" id="IPR001781">
    <property type="entry name" value="Znf_LIM"/>
</dbReference>
<evidence type="ECO:0000256" key="5">
    <source>
        <dbReference type="ARBA" id="ARBA00023038"/>
    </source>
</evidence>
<dbReference type="SUPFAM" id="SSF57716">
    <property type="entry name" value="Glucocorticoid receptor-like (DNA-binding domain)"/>
    <property type="match status" value="1"/>
</dbReference>
<evidence type="ECO:0000256" key="1">
    <source>
        <dbReference type="ARBA" id="ARBA00004123"/>
    </source>
</evidence>
<dbReference type="OrthoDB" id="10068367at2759"/>
<feature type="DNA-binding region" description="Homeobox" evidence="9">
    <location>
        <begin position="317"/>
        <end position="376"/>
    </location>
</feature>
<accession>A0A8S1HFM6</accession>
<evidence type="ECO:0000259" key="14">
    <source>
        <dbReference type="PROSITE" id="PS50071"/>
    </source>
</evidence>
<keyword evidence="3" id="KW-0677">Repeat</keyword>
<dbReference type="CDD" id="cd00086">
    <property type="entry name" value="homeodomain"/>
    <property type="match status" value="1"/>
</dbReference>
<gene>
    <name evidence="15" type="ORF">CAUJ_LOCUS10598</name>
</gene>
<dbReference type="InterPro" id="IPR001356">
    <property type="entry name" value="HD"/>
</dbReference>
<keyword evidence="2 10" id="KW-0479">Metal-binding</keyword>
<sequence length="423" mass="47922">MRRSRSHAVLTSASSHQSPRASTCRDLHEKSYVKLLRTGKSEMHWPINTCGAHPKCMLMGSNLDNSCRSAPFCAILSRLDRQRRRHLPYSYSFLTAPLSAMGHVIESIGVDLDMQNKCSHCGASILEKMLCKIDGRSYHESCVKCSVCEEPLVAKCFNKHGRIYCRQHYFKDCSAHRCAGCKEGISPSDMVYKLRTGLVFHVSCHCCATCGRSLNPGEQILVDEGSRTVACMSHYDETSAPPSWSMPLPQLNSQDASSLPPPSVEDGVCESMPSCSSEHFVDFSDFHIKKEVDTYGYNFESFSFADFCDDDSKMMKRRGPRTTIKQNQLDVLNEMFSSTPKPSKHARAKLSLETGLSMRVIQVWFQNRRSKERRLKHLCNYLRHYEQRGLIPPPIQFRHDGMTTSGEFNSLISPFDDDDIEED</sequence>
<evidence type="ECO:0000256" key="10">
    <source>
        <dbReference type="PROSITE-ProRule" id="PRU00125"/>
    </source>
</evidence>
<protein>
    <submittedName>
        <fullName evidence="15">Uncharacterized protein</fullName>
    </submittedName>
</protein>
<dbReference type="EMBL" id="CAJGYM010000046">
    <property type="protein sequence ID" value="CAD6194679.1"/>
    <property type="molecule type" value="Genomic_DNA"/>
</dbReference>
<feature type="domain" description="LIM zinc-binding" evidence="13">
    <location>
        <begin position="176"/>
        <end position="241"/>
    </location>
</feature>
<evidence type="ECO:0000259" key="13">
    <source>
        <dbReference type="PROSITE" id="PS50023"/>
    </source>
</evidence>
<reference evidence="15" key="1">
    <citation type="submission" date="2020-10" db="EMBL/GenBank/DDBJ databases">
        <authorList>
            <person name="Kikuchi T."/>
        </authorList>
    </citation>
    <scope>NUCLEOTIDE SEQUENCE</scope>
    <source>
        <strain evidence="15">NKZ352</strain>
    </source>
</reference>
<dbReference type="PROSITE" id="PS50071">
    <property type="entry name" value="HOMEOBOX_2"/>
    <property type="match status" value="1"/>
</dbReference>
<name>A0A8S1HFM6_9PELO</name>
<evidence type="ECO:0000256" key="3">
    <source>
        <dbReference type="ARBA" id="ARBA00022737"/>
    </source>
</evidence>
<evidence type="ECO:0000313" key="15">
    <source>
        <dbReference type="EMBL" id="CAD6194679.1"/>
    </source>
</evidence>
<dbReference type="PANTHER" id="PTHR24208">
    <property type="entry name" value="LIM/HOMEOBOX PROTEIN LHX"/>
    <property type="match status" value="1"/>
</dbReference>
<dbReference type="Pfam" id="PF00046">
    <property type="entry name" value="Homeodomain"/>
    <property type="match status" value="1"/>
</dbReference>
<dbReference type="AlphaFoldDB" id="A0A8S1HFM6"/>
<feature type="domain" description="LIM zinc-binding" evidence="13">
    <location>
        <begin position="116"/>
        <end position="175"/>
    </location>
</feature>
<dbReference type="PROSITE" id="PS00478">
    <property type="entry name" value="LIM_DOMAIN_1"/>
    <property type="match status" value="2"/>
</dbReference>
<dbReference type="InterPro" id="IPR009057">
    <property type="entry name" value="Homeodomain-like_sf"/>
</dbReference>
<dbReference type="InterPro" id="IPR017970">
    <property type="entry name" value="Homeobox_CS"/>
</dbReference>
<dbReference type="GO" id="GO:0000977">
    <property type="term" value="F:RNA polymerase II transcription regulatory region sequence-specific DNA binding"/>
    <property type="evidence" value="ECO:0007669"/>
    <property type="project" value="TreeGrafter"/>
</dbReference>
<evidence type="ECO:0000256" key="6">
    <source>
        <dbReference type="ARBA" id="ARBA00023125"/>
    </source>
</evidence>
<feature type="region of interest" description="Disordered" evidence="12">
    <location>
        <begin position="1"/>
        <end position="23"/>
    </location>
</feature>
<evidence type="ECO:0000256" key="11">
    <source>
        <dbReference type="RuleBase" id="RU000682"/>
    </source>
</evidence>
<dbReference type="FunFam" id="1.10.10.60:FF:000620">
    <property type="entry name" value="Mechanosensory protein 3"/>
    <property type="match status" value="1"/>
</dbReference>
<proteinExistence type="predicted"/>
<comment type="caution">
    <text evidence="15">The sequence shown here is derived from an EMBL/GenBank/DDBJ whole genome shotgun (WGS) entry which is preliminary data.</text>
</comment>
<comment type="subcellular location">
    <subcellularLocation>
        <location evidence="1 9 11">Nucleus</location>
    </subcellularLocation>
</comment>
<evidence type="ECO:0000313" key="16">
    <source>
        <dbReference type="Proteomes" id="UP000835052"/>
    </source>
</evidence>
<evidence type="ECO:0000256" key="7">
    <source>
        <dbReference type="ARBA" id="ARBA00023155"/>
    </source>
</evidence>
<keyword evidence="5 10" id="KW-0440">LIM domain</keyword>
<dbReference type="InterPro" id="IPR050453">
    <property type="entry name" value="LIM_Homeobox_TF"/>
</dbReference>
<keyword evidence="8 9" id="KW-0539">Nucleus</keyword>
<dbReference type="PROSITE" id="PS50023">
    <property type="entry name" value="LIM_DOMAIN_2"/>
    <property type="match status" value="2"/>
</dbReference>
<dbReference type="GO" id="GO:0000981">
    <property type="term" value="F:DNA-binding transcription factor activity, RNA polymerase II-specific"/>
    <property type="evidence" value="ECO:0007669"/>
    <property type="project" value="InterPro"/>
</dbReference>
<feature type="compositionally biased region" description="Polar residues" evidence="12">
    <location>
        <begin position="9"/>
        <end position="21"/>
    </location>
</feature>
<keyword evidence="4 10" id="KW-0862">Zinc</keyword>
<evidence type="ECO:0000256" key="2">
    <source>
        <dbReference type="ARBA" id="ARBA00022723"/>
    </source>
</evidence>
<keyword evidence="7 9" id="KW-0371">Homeobox</keyword>
<evidence type="ECO:0000256" key="4">
    <source>
        <dbReference type="ARBA" id="ARBA00022833"/>
    </source>
</evidence>
<keyword evidence="6 9" id="KW-0238">DNA-binding</keyword>
<evidence type="ECO:0000256" key="9">
    <source>
        <dbReference type="PROSITE-ProRule" id="PRU00108"/>
    </source>
</evidence>
<dbReference type="GO" id="GO:0046872">
    <property type="term" value="F:metal ion binding"/>
    <property type="evidence" value="ECO:0007669"/>
    <property type="project" value="UniProtKB-KW"/>
</dbReference>
<dbReference type="SMART" id="SM00132">
    <property type="entry name" value="LIM"/>
    <property type="match status" value="2"/>
</dbReference>
<dbReference type="SMART" id="SM00389">
    <property type="entry name" value="HOX"/>
    <property type="match status" value="1"/>
</dbReference>
<evidence type="ECO:0000256" key="8">
    <source>
        <dbReference type="ARBA" id="ARBA00023242"/>
    </source>
</evidence>
<dbReference type="PROSITE" id="PS00027">
    <property type="entry name" value="HOMEOBOX_1"/>
    <property type="match status" value="1"/>
</dbReference>
<dbReference type="Proteomes" id="UP000835052">
    <property type="component" value="Unassembled WGS sequence"/>
</dbReference>
<keyword evidence="16" id="KW-1185">Reference proteome</keyword>
<dbReference type="Pfam" id="PF00412">
    <property type="entry name" value="LIM"/>
    <property type="match status" value="2"/>
</dbReference>
<dbReference type="Gene3D" id="1.10.10.60">
    <property type="entry name" value="Homeodomain-like"/>
    <property type="match status" value="1"/>
</dbReference>
<organism evidence="15 16">
    <name type="scientific">Caenorhabditis auriculariae</name>
    <dbReference type="NCBI Taxonomy" id="2777116"/>
    <lineage>
        <taxon>Eukaryota</taxon>
        <taxon>Metazoa</taxon>
        <taxon>Ecdysozoa</taxon>
        <taxon>Nematoda</taxon>
        <taxon>Chromadorea</taxon>
        <taxon>Rhabditida</taxon>
        <taxon>Rhabditina</taxon>
        <taxon>Rhabditomorpha</taxon>
        <taxon>Rhabditoidea</taxon>
        <taxon>Rhabditidae</taxon>
        <taxon>Peloderinae</taxon>
        <taxon>Caenorhabditis</taxon>
    </lineage>
</organism>
<feature type="domain" description="Homeobox" evidence="14">
    <location>
        <begin position="315"/>
        <end position="375"/>
    </location>
</feature>
<dbReference type="GO" id="GO:0005634">
    <property type="term" value="C:nucleus"/>
    <property type="evidence" value="ECO:0007669"/>
    <property type="project" value="UniProtKB-SubCell"/>
</dbReference>
<evidence type="ECO:0000256" key="12">
    <source>
        <dbReference type="SAM" id="MobiDB-lite"/>
    </source>
</evidence>
<feature type="region of interest" description="Disordered" evidence="12">
    <location>
        <begin position="242"/>
        <end position="263"/>
    </location>
</feature>
<dbReference type="SUPFAM" id="SSF46689">
    <property type="entry name" value="Homeodomain-like"/>
    <property type="match status" value="1"/>
</dbReference>
<dbReference type="Gene3D" id="2.10.110.10">
    <property type="entry name" value="Cysteine Rich Protein"/>
    <property type="match status" value="2"/>
</dbReference>
<dbReference type="PANTHER" id="PTHR24208:SF170">
    <property type="entry name" value="MECHANOSENSORY PROTEIN 3"/>
    <property type="match status" value="1"/>
</dbReference>